<keyword evidence="2 7" id="KW-0963">Cytoplasm</keyword>
<keyword evidence="1 7" id="KW-0806">Transcription termination</keyword>
<dbReference type="SUPFAM" id="SSF47794">
    <property type="entry name" value="Rad51 N-terminal domain-like"/>
    <property type="match status" value="2"/>
</dbReference>
<feature type="domain" description="S1 motif" evidence="8">
    <location>
        <begin position="147"/>
        <end position="212"/>
    </location>
</feature>
<dbReference type="GO" id="GO:0005829">
    <property type="term" value="C:cytosol"/>
    <property type="evidence" value="ECO:0007669"/>
    <property type="project" value="TreeGrafter"/>
</dbReference>
<dbReference type="PROSITE" id="PS50126">
    <property type="entry name" value="S1"/>
    <property type="match status" value="1"/>
</dbReference>
<comment type="subcellular location">
    <subcellularLocation>
        <location evidence="7">Cytoplasm</location>
    </subcellularLocation>
</comment>
<dbReference type="InterPro" id="IPR010214">
    <property type="entry name" value="Tscrpt_termin_fac_NusA_C_rpt"/>
</dbReference>
<comment type="similarity">
    <text evidence="7">Belongs to the NusA family.</text>
</comment>
<sequence>MSKELLLVAEALSKISKPLSVPTERGVSKEVIILAIQAALESATRKIFGLEIGVRIKLDPRTGEYETFRFWDVVADEDDVEFPEHQLTLAQAKERNPAITVGERIEESIPSIEFGRIEAQAARQVIMQKVREAERDLVIEQFRSKLGQLIYGSVKKVTRDNIIIDLGGKAEAFLPRTEMLPHEMFRPNDRVRAYLYEIIPQARGPQLFVSRTRNEMLIELFRIEVPEIGENVIDVKAAAREPGNRAKIAVKTNDGRIDPVGACVGMRGARVQAVSSELGGERVDIILWDDNPAQLVINAMAPADITSIVVDEDTHTMDLAVEKDQLSQAIGRNGQNVRLASQLTGWTLNVMTTDEFENKNQEESSKIVKLFTSALEIDEEIATLLVAHGFSSLEEVAYVPKEELLAIEEFDDEIVEELRNRANDNLLTMALTSGKGLAGAPDESLLAMDGMTEELANKLAEKGITSMEDLAEQSVDELLEIDGMSEEKAGALIMKAREPWFL</sequence>
<keyword evidence="6 7" id="KW-0804">Transcription</keyword>
<dbReference type="NCBIfam" id="TIGR01954">
    <property type="entry name" value="nusA_Cterm_rpt"/>
    <property type="match status" value="2"/>
</dbReference>
<evidence type="ECO:0000313" key="10">
    <source>
        <dbReference type="Proteomes" id="UP000002770"/>
    </source>
</evidence>
<dbReference type="InterPro" id="IPR015946">
    <property type="entry name" value="KH_dom-like_a/b"/>
</dbReference>
<dbReference type="PANTHER" id="PTHR22648:SF0">
    <property type="entry name" value="TRANSCRIPTION TERMINATION_ANTITERMINATION PROTEIN NUSA"/>
    <property type="match status" value="1"/>
</dbReference>
<dbReference type="FunCoup" id="G9EU07">
    <property type="interactions" value="426"/>
</dbReference>
<dbReference type="GO" id="GO:0003723">
    <property type="term" value="F:RNA binding"/>
    <property type="evidence" value="ECO:0007669"/>
    <property type="project" value="UniProtKB-UniRule"/>
</dbReference>
<dbReference type="CDD" id="cd02134">
    <property type="entry name" value="KH-II_NusA_rpt1"/>
    <property type="match status" value="1"/>
</dbReference>
<dbReference type="PANTHER" id="PTHR22648">
    <property type="entry name" value="TRANSCRIPTION TERMINATION FACTOR NUSA"/>
    <property type="match status" value="1"/>
</dbReference>
<dbReference type="Pfam" id="PF14520">
    <property type="entry name" value="HHH_5"/>
    <property type="match status" value="1"/>
</dbReference>
<dbReference type="Pfam" id="PF26594">
    <property type="entry name" value="KH_NusA_2nd"/>
    <property type="match status" value="1"/>
</dbReference>
<evidence type="ECO:0000256" key="3">
    <source>
        <dbReference type="ARBA" id="ARBA00022814"/>
    </source>
</evidence>
<name>G9EU07_9GAMM</name>
<dbReference type="SUPFAM" id="SSF50249">
    <property type="entry name" value="Nucleic acid-binding proteins"/>
    <property type="match status" value="1"/>
</dbReference>
<dbReference type="FunFam" id="3.30.300.20:FF:000005">
    <property type="entry name" value="Transcription termination/antitermination protein NusA"/>
    <property type="match status" value="1"/>
</dbReference>
<dbReference type="eggNOG" id="COG0272">
    <property type="taxonomic scope" value="Bacteria"/>
</dbReference>
<evidence type="ECO:0000256" key="5">
    <source>
        <dbReference type="ARBA" id="ARBA00023015"/>
    </source>
</evidence>
<dbReference type="InterPro" id="IPR004087">
    <property type="entry name" value="KH_dom"/>
</dbReference>
<dbReference type="InterPro" id="IPR010213">
    <property type="entry name" value="TF_NusA"/>
</dbReference>
<dbReference type="InterPro" id="IPR003029">
    <property type="entry name" value="S1_domain"/>
</dbReference>
<keyword evidence="9" id="KW-0648">Protein biosynthesis</keyword>
<evidence type="ECO:0000256" key="2">
    <source>
        <dbReference type="ARBA" id="ARBA00022490"/>
    </source>
</evidence>
<dbReference type="HAMAP" id="MF_00945_B">
    <property type="entry name" value="NusA_B"/>
    <property type="match status" value="1"/>
</dbReference>
<dbReference type="PROSITE" id="PS50084">
    <property type="entry name" value="KH_TYPE_1"/>
    <property type="match status" value="1"/>
</dbReference>
<keyword evidence="5 7" id="KW-0805">Transcription regulation</keyword>
<dbReference type="GO" id="GO:0000166">
    <property type="term" value="F:nucleotide binding"/>
    <property type="evidence" value="ECO:0007669"/>
    <property type="project" value="InterPro"/>
</dbReference>
<protein>
    <recommendedName>
        <fullName evidence="7">Transcription termination/antitermination protein NusA</fullName>
    </recommendedName>
</protein>
<comment type="function">
    <text evidence="7">Participates in both transcription termination and antitermination.</text>
</comment>
<dbReference type="SUPFAM" id="SSF69705">
    <property type="entry name" value="Transcription factor NusA, N-terminal domain"/>
    <property type="match status" value="1"/>
</dbReference>
<dbReference type="GO" id="GO:0003746">
    <property type="term" value="F:translation elongation factor activity"/>
    <property type="evidence" value="ECO:0007669"/>
    <property type="project" value="UniProtKB-KW"/>
</dbReference>
<dbReference type="Pfam" id="PF00575">
    <property type="entry name" value="S1"/>
    <property type="match status" value="1"/>
</dbReference>
<dbReference type="InterPro" id="IPR036555">
    <property type="entry name" value="NusA_N_sf"/>
</dbReference>
<dbReference type="HOGENOM" id="CLU_029242_0_0_6"/>
<dbReference type="Proteomes" id="UP000002770">
    <property type="component" value="Unassembled WGS sequence"/>
</dbReference>
<dbReference type="eggNOG" id="COG0195">
    <property type="taxonomic scope" value="Bacteria"/>
</dbReference>
<dbReference type="CDD" id="cd04455">
    <property type="entry name" value="S1_NusA"/>
    <property type="match status" value="1"/>
</dbReference>
<dbReference type="InterPro" id="IPR012340">
    <property type="entry name" value="NA-bd_OB-fold"/>
</dbReference>
<dbReference type="GO" id="GO:0031564">
    <property type="term" value="P:transcription antitermination"/>
    <property type="evidence" value="ECO:0007669"/>
    <property type="project" value="UniProtKB-UniRule"/>
</dbReference>
<evidence type="ECO:0000256" key="1">
    <source>
        <dbReference type="ARBA" id="ARBA00022472"/>
    </source>
</evidence>
<dbReference type="RefSeq" id="WP_006872661.1">
    <property type="nucleotide sequence ID" value="NZ_JH413848.1"/>
</dbReference>
<dbReference type="OrthoDB" id="9807233at2"/>
<keyword evidence="9" id="KW-0251">Elongation factor</keyword>
<dbReference type="STRING" id="658187.LDG_8796"/>
<dbReference type="InterPro" id="IPR013735">
    <property type="entry name" value="TF_NusA_N"/>
</dbReference>
<dbReference type="InterPro" id="IPR058582">
    <property type="entry name" value="KH_NusA_2nd"/>
</dbReference>
<dbReference type="EMBL" id="JH413848">
    <property type="protein sequence ID" value="EHL29358.1"/>
    <property type="molecule type" value="Genomic_DNA"/>
</dbReference>
<comment type="subunit">
    <text evidence="7">Monomer. Binds directly to the core enzyme of the DNA-dependent RNA polymerase and to nascent RNA.</text>
</comment>
<dbReference type="AlphaFoldDB" id="G9EU07"/>
<dbReference type="SUPFAM" id="SSF54814">
    <property type="entry name" value="Prokaryotic type KH domain (KH-domain type II)"/>
    <property type="match status" value="2"/>
</dbReference>
<gene>
    <name evidence="7" type="primary">nusA</name>
    <name evidence="9" type="ORF">LDG_8796</name>
</gene>
<dbReference type="FunFam" id="3.30.300.20:FF:000002">
    <property type="entry name" value="Transcription termination/antitermination protein NusA"/>
    <property type="match status" value="1"/>
</dbReference>
<dbReference type="Gene3D" id="1.10.150.20">
    <property type="entry name" value="5' to 3' exonuclease, C-terminal subdomain"/>
    <property type="match status" value="2"/>
</dbReference>
<evidence type="ECO:0000259" key="8">
    <source>
        <dbReference type="PROSITE" id="PS50126"/>
    </source>
</evidence>
<dbReference type="GO" id="GO:0006353">
    <property type="term" value="P:DNA-templated transcription termination"/>
    <property type="evidence" value="ECO:0007669"/>
    <property type="project" value="UniProtKB-UniRule"/>
</dbReference>
<dbReference type="NCBIfam" id="TIGR01953">
    <property type="entry name" value="NusA"/>
    <property type="match status" value="1"/>
</dbReference>
<dbReference type="SMART" id="SM00322">
    <property type="entry name" value="KH"/>
    <property type="match status" value="2"/>
</dbReference>
<dbReference type="Gene3D" id="3.30.1480.10">
    <property type="entry name" value="NusA, N-terminal domain"/>
    <property type="match status" value="1"/>
</dbReference>
<dbReference type="GO" id="GO:0003700">
    <property type="term" value="F:DNA-binding transcription factor activity"/>
    <property type="evidence" value="ECO:0007669"/>
    <property type="project" value="InterPro"/>
</dbReference>
<dbReference type="InterPro" id="IPR025249">
    <property type="entry name" value="TF_NusA_KH_1st"/>
</dbReference>
<dbReference type="Gene3D" id="3.30.300.20">
    <property type="match status" value="2"/>
</dbReference>
<dbReference type="InterPro" id="IPR010995">
    <property type="entry name" value="DNA_repair_Rad51/TF_NusA_a-hlx"/>
</dbReference>
<evidence type="ECO:0000256" key="4">
    <source>
        <dbReference type="ARBA" id="ARBA00022884"/>
    </source>
</evidence>
<evidence type="ECO:0000313" key="9">
    <source>
        <dbReference type="EMBL" id="EHL29358.1"/>
    </source>
</evidence>
<dbReference type="SMART" id="SM00316">
    <property type="entry name" value="S1"/>
    <property type="match status" value="1"/>
</dbReference>
<keyword evidence="3 7" id="KW-0889">Transcription antitermination</keyword>
<evidence type="ECO:0000256" key="7">
    <source>
        <dbReference type="HAMAP-Rule" id="MF_00945"/>
    </source>
</evidence>
<dbReference type="Pfam" id="PF08529">
    <property type="entry name" value="NusA_N"/>
    <property type="match status" value="1"/>
</dbReference>
<dbReference type="InterPro" id="IPR009019">
    <property type="entry name" value="KH_sf_prok-type"/>
</dbReference>
<reference evidence="9 10" key="1">
    <citation type="journal article" date="2011" name="BMC Genomics">
        <title>Insight into cross-talk between intra-amoebal pathogens.</title>
        <authorList>
            <person name="Gimenez G."/>
            <person name="Bertelli C."/>
            <person name="Moliner C."/>
            <person name="Robert C."/>
            <person name="Raoult D."/>
            <person name="Fournier P.E."/>
            <person name="Greub G."/>
        </authorList>
    </citation>
    <scope>NUCLEOTIDE SEQUENCE [LARGE SCALE GENOMIC DNA]</scope>
    <source>
        <strain evidence="9 10">LLAP12</strain>
    </source>
</reference>
<accession>G9EU07</accession>
<dbReference type="Pfam" id="PF13184">
    <property type="entry name" value="KH_NusA_1st"/>
    <property type="match status" value="1"/>
</dbReference>
<dbReference type="InParanoid" id="G9EU07"/>
<proteinExistence type="inferred from homology"/>
<dbReference type="Gene3D" id="2.40.50.140">
    <property type="entry name" value="Nucleic acid-binding proteins"/>
    <property type="match status" value="1"/>
</dbReference>
<dbReference type="InterPro" id="IPR030842">
    <property type="entry name" value="TF_NusA_bacterial"/>
</dbReference>
<evidence type="ECO:0000256" key="6">
    <source>
        <dbReference type="ARBA" id="ARBA00023163"/>
    </source>
</evidence>
<keyword evidence="10" id="KW-1185">Reference proteome</keyword>
<keyword evidence="4 7" id="KW-0694">RNA-binding</keyword>
<dbReference type="CDD" id="cd22529">
    <property type="entry name" value="KH-II_NusA_rpt2"/>
    <property type="match status" value="1"/>
</dbReference>
<organism evidence="9 10">
    <name type="scientific">Legionella drancourtii LLAP12</name>
    <dbReference type="NCBI Taxonomy" id="658187"/>
    <lineage>
        <taxon>Bacteria</taxon>
        <taxon>Pseudomonadati</taxon>
        <taxon>Pseudomonadota</taxon>
        <taxon>Gammaproteobacteria</taxon>
        <taxon>Legionellales</taxon>
        <taxon>Legionellaceae</taxon>
        <taxon>Legionella</taxon>
    </lineage>
</organism>